<reference evidence="4 5" key="1">
    <citation type="journal article" date="2016" name="Nat. Commun.">
        <title>Extremotolerant tardigrade genome and improved radiotolerance of human cultured cells by tardigrade-unique protein.</title>
        <authorList>
            <person name="Hashimoto T."/>
            <person name="Horikawa D.D."/>
            <person name="Saito Y."/>
            <person name="Kuwahara H."/>
            <person name="Kozuka-Hata H."/>
            <person name="Shin-I T."/>
            <person name="Minakuchi Y."/>
            <person name="Ohishi K."/>
            <person name="Motoyama A."/>
            <person name="Aizu T."/>
            <person name="Enomoto A."/>
            <person name="Kondo K."/>
            <person name="Tanaka S."/>
            <person name="Hara Y."/>
            <person name="Koshikawa S."/>
            <person name="Sagara H."/>
            <person name="Miura T."/>
            <person name="Yokobori S."/>
            <person name="Miyagawa K."/>
            <person name="Suzuki Y."/>
            <person name="Kubo T."/>
            <person name="Oyama M."/>
            <person name="Kohara Y."/>
            <person name="Fujiyama A."/>
            <person name="Arakawa K."/>
            <person name="Katayama T."/>
            <person name="Toyoda A."/>
            <person name="Kunieda T."/>
        </authorList>
    </citation>
    <scope>NUCLEOTIDE SEQUENCE [LARGE SCALE GENOMIC DNA]</scope>
    <source>
        <strain evidence="4 5">YOKOZUNA-1</strain>
    </source>
</reference>
<keyword evidence="1" id="KW-0479">Metal-binding</keyword>
<sequence>MASQSKGYAKTSVTINASNRLLQNYPTEPIGSRPSYVGELVSLLRDGTQEIQSMLETECDLRFNCKVCGSILPSTRAFVIHKRQFCVTKFSEYTRRNVAMMERISNVVSFETRGLQTDDDIMDIVNPCNARLLIPLPDAQNGVSLAHPPAGMACEDALEDGQNDLMNGDAFLQDVPTGVEVIEPSRPPADGLYKFGQGGMNLLVQKRKKHRMNSSSVVRKKKKKDISPKKVPHGTVEVTTISRPPRSKSQQMLDAVNTPTDSSAHPAYKMRKQSGHSPSPYARRYGETSTRSKRLFTNGFSVESSKASSPAIPLPNGESATSSITDKTSPKTFPELTSRDVKDPAYVKKLFAQLDEVADYVNKSCRECNRQVVSIYNLDRHVATQHLGLRESEYSLISRELRKLRSDTFPSTKNDQSDSLNSSSDRLDEDKSLDEYVIAQHPPTPVTEARIDLNMEVVSQNMILLNQPYTNGHSTQERVTEGETPRDIPVIQKNGMEKFPAALEKLQEVRNSETPVPSLPVVNYVPTTSRSSEMADSITERLSAIIRNPNALKEILTTKDKEPPLLDYKLEDLVDIQKQIYEAADPYLQCCRLCNKQYFDVYVLNRHVMTVHLRLQERACGAINKMIKDHMKKYPQAFEEQGIPVSTLLAPTYVGPHPVRADQTSLPLRSEGIAADSE</sequence>
<organism evidence="4 5">
    <name type="scientific">Ramazzottius varieornatus</name>
    <name type="common">Water bear</name>
    <name type="synonym">Tardigrade</name>
    <dbReference type="NCBI Taxonomy" id="947166"/>
    <lineage>
        <taxon>Eukaryota</taxon>
        <taxon>Metazoa</taxon>
        <taxon>Ecdysozoa</taxon>
        <taxon>Tardigrada</taxon>
        <taxon>Eutardigrada</taxon>
        <taxon>Parachela</taxon>
        <taxon>Hypsibioidea</taxon>
        <taxon>Ramazzottiidae</taxon>
        <taxon>Ramazzottius</taxon>
    </lineage>
</organism>
<dbReference type="Proteomes" id="UP000186922">
    <property type="component" value="Unassembled WGS sequence"/>
</dbReference>
<feature type="compositionally biased region" description="Polar residues" evidence="2">
    <location>
        <begin position="237"/>
        <end position="263"/>
    </location>
</feature>
<feature type="compositionally biased region" description="Basic residues" evidence="2">
    <location>
        <begin position="210"/>
        <end position="224"/>
    </location>
</feature>
<proteinExistence type="predicted"/>
<dbReference type="EMBL" id="BDGG01000012">
    <property type="protein sequence ID" value="GAV05752.1"/>
    <property type="molecule type" value="Genomic_DNA"/>
</dbReference>
<comment type="caution">
    <text evidence="4">The sequence shown here is derived from an EMBL/GenBank/DDBJ whole genome shotgun (WGS) entry which is preliminary data.</text>
</comment>
<evidence type="ECO:0000313" key="4">
    <source>
        <dbReference type="EMBL" id="GAV05752.1"/>
    </source>
</evidence>
<feature type="compositionally biased region" description="Polar residues" evidence="2">
    <location>
        <begin position="298"/>
        <end position="308"/>
    </location>
</feature>
<feature type="compositionally biased region" description="Polar residues" evidence="2">
    <location>
        <begin position="318"/>
        <end position="331"/>
    </location>
</feature>
<accession>A0A1D1VWB4</accession>
<evidence type="ECO:0000259" key="3">
    <source>
        <dbReference type="PROSITE" id="PS50157"/>
    </source>
</evidence>
<protein>
    <recommendedName>
        <fullName evidence="3">C2H2-type domain-containing protein</fullName>
    </recommendedName>
</protein>
<feature type="region of interest" description="Disordered" evidence="2">
    <location>
        <begin position="210"/>
        <end position="337"/>
    </location>
</feature>
<feature type="region of interest" description="Disordered" evidence="2">
    <location>
        <begin position="408"/>
        <end position="428"/>
    </location>
</feature>
<dbReference type="PROSITE" id="PS00028">
    <property type="entry name" value="ZINC_FINGER_C2H2_1"/>
    <property type="match status" value="2"/>
</dbReference>
<dbReference type="OrthoDB" id="10066279at2759"/>
<keyword evidence="1" id="KW-0863">Zinc-finger</keyword>
<dbReference type="STRING" id="947166.A0A1D1VWB4"/>
<name>A0A1D1VWB4_RAMVA</name>
<dbReference type="InterPro" id="IPR013087">
    <property type="entry name" value="Znf_C2H2_type"/>
</dbReference>
<feature type="domain" description="C2H2-type" evidence="3">
    <location>
        <begin position="363"/>
        <end position="391"/>
    </location>
</feature>
<dbReference type="AlphaFoldDB" id="A0A1D1VWB4"/>
<keyword evidence="5" id="KW-1185">Reference proteome</keyword>
<evidence type="ECO:0000313" key="5">
    <source>
        <dbReference type="Proteomes" id="UP000186922"/>
    </source>
</evidence>
<dbReference type="SMART" id="SM00355">
    <property type="entry name" value="ZnF_C2H2"/>
    <property type="match status" value="3"/>
</dbReference>
<evidence type="ECO:0000256" key="1">
    <source>
        <dbReference type="PROSITE-ProRule" id="PRU00042"/>
    </source>
</evidence>
<dbReference type="GO" id="GO:0008270">
    <property type="term" value="F:zinc ion binding"/>
    <property type="evidence" value="ECO:0007669"/>
    <property type="project" value="UniProtKB-KW"/>
</dbReference>
<gene>
    <name evidence="4" type="primary">RvY_15832-1</name>
    <name evidence="4" type="synonym">RvY_15832.1</name>
    <name evidence="4" type="ORF">RvY_15832</name>
</gene>
<dbReference type="PROSITE" id="PS50157">
    <property type="entry name" value="ZINC_FINGER_C2H2_2"/>
    <property type="match status" value="1"/>
</dbReference>
<evidence type="ECO:0000256" key="2">
    <source>
        <dbReference type="SAM" id="MobiDB-lite"/>
    </source>
</evidence>
<keyword evidence="1" id="KW-0862">Zinc</keyword>